<organism evidence="6 7">
    <name type="scientific">Solimonas terrae</name>
    <dbReference type="NCBI Taxonomy" id="1396819"/>
    <lineage>
        <taxon>Bacteria</taxon>
        <taxon>Pseudomonadati</taxon>
        <taxon>Pseudomonadota</taxon>
        <taxon>Gammaproteobacteria</taxon>
        <taxon>Nevskiales</taxon>
        <taxon>Nevskiaceae</taxon>
        <taxon>Solimonas</taxon>
    </lineage>
</organism>
<dbReference type="Gene3D" id="3.40.50.2300">
    <property type="match status" value="1"/>
</dbReference>
<dbReference type="PANTHER" id="PTHR43214:SF43">
    <property type="entry name" value="TWO-COMPONENT RESPONSE REGULATOR"/>
    <property type="match status" value="1"/>
</dbReference>
<dbReference type="PRINTS" id="PR00038">
    <property type="entry name" value="HTHLUXR"/>
</dbReference>
<dbReference type="CDD" id="cd06170">
    <property type="entry name" value="LuxR_C_like"/>
    <property type="match status" value="1"/>
</dbReference>
<comment type="caution">
    <text evidence="6">The sequence shown here is derived from an EMBL/GenBank/DDBJ whole genome shotgun (WGS) entry which is preliminary data.</text>
</comment>
<dbReference type="CDD" id="cd17535">
    <property type="entry name" value="REC_NarL-like"/>
    <property type="match status" value="1"/>
</dbReference>
<keyword evidence="7" id="KW-1185">Reference proteome</keyword>
<dbReference type="Proteomes" id="UP000472676">
    <property type="component" value="Unassembled WGS sequence"/>
</dbReference>
<dbReference type="InterPro" id="IPR000792">
    <property type="entry name" value="Tscrpt_reg_LuxR_C"/>
</dbReference>
<dbReference type="InterPro" id="IPR058245">
    <property type="entry name" value="NreC/VraR/RcsB-like_REC"/>
</dbReference>
<dbReference type="InterPro" id="IPR039420">
    <property type="entry name" value="WalR-like"/>
</dbReference>
<dbReference type="RefSeq" id="WP_166253223.1">
    <property type="nucleotide sequence ID" value="NZ_JAAMOW010000002.1"/>
</dbReference>
<protein>
    <submittedName>
        <fullName evidence="6">Response regulator transcription factor</fullName>
    </submittedName>
</protein>
<sequence>MRVILAEPQTLVRAGLRHLLETQASAEVVAEAGDGLQLLEMVGRLRPDAVITELNLPQISGLEALSQIRRHYPEVAVLILATPADGHHVRLALKGGAAGFIAKDAEPMELGLALRAVERSQIYLSPAISHKAIERRADQRVEDNVEVTPRQRQVLELIGRGKSTKQIAALMGISVKTVETHRARLMQSLGLYGTNALMRHAIRVGLDHAIA</sequence>
<evidence type="ECO:0000259" key="5">
    <source>
        <dbReference type="PROSITE" id="PS50110"/>
    </source>
</evidence>
<evidence type="ECO:0000256" key="2">
    <source>
        <dbReference type="ARBA" id="ARBA00023125"/>
    </source>
</evidence>
<proteinExistence type="predicted"/>
<dbReference type="GO" id="GO:0006355">
    <property type="term" value="P:regulation of DNA-templated transcription"/>
    <property type="evidence" value="ECO:0007669"/>
    <property type="project" value="InterPro"/>
</dbReference>
<feature type="domain" description="Response regulatory" evidence="5">
    <location>
        <begin position="2"/>
        <end position="118"/>
    </location>
</feature>
<dbReference type="GO" id="GO:0000160">
    <property type="term" value="P:phosphorelay signal transduction system"/>
    <property type="evidence" value="ECO:0007669"/>
    <property type="project" value="InterPro"/>
</dbReference>
<evidence type="ECO:0000259" key="4">
    <source>
        <dbReference type="PROSITE" id="PS50043"/>
    </source>
</evidence>
<name>A0A6M2BPZ9_9GAMM</name>
<dbReference type="Pfam" id="PF00196">
    <property type="entry name" value="GerE"/>
    <property type="match status" value="1"/>
</dbReference>
<dbReference type="Pfam" id="PF00072">
    <property type="entry name" value="Response_reg"/>
    <property type="match status" value="1"/>
</dbReference>
<dbReference type="InterPro" id="IPR016032">
    <property type="entry name" value="Sig_transdc_resp-reg_C-effctor"/>
</dbReference>
<dbReference type="PROSITE" id="PS50043">
    <property type="entry name" value="HTH_LUXR_2"/>
    <property type="match status" value="1"/>
</dbReference>
<comment type="caution">
    <text evidence="3">Lacks conserved residue(s) required for the propagation of feature annotation.</text>
</comment>
<dbReference type="EMBL" id="JAAMOW010000002">
    <property type="protein sequence ID" value="NGY04291.1"/>
    <property type="molecule type" value="Genomic_DNA"/>
</dbReference>
<gene>
    <name evidence="6" type="ORF">G7Y85_05915</name>
</gene>
<accession>A0A6M2BPZ9</accession>
<evidence type="ECO:0000256" key="3">
    <source>
        <dbReference type="PROSITE-ProRule" id="PRU00169"/>
    </source>
</evidence>
<dbReference type="InterPro" id="IPR011006">
    <property type="entry name" value="CheY-like_superfamily"/>
</dbReference>
<keyword evidence="2" id="KW-0238">DNA-binding</keyword>
<evidence type="ECO:0000256" key="1">
    <source>
        <dbReference type="ARBA" id="ARBA00022553"/>
    </source>
</evidence>
<reference evidence="6 7" key="1">
    <citation type="journal article" date="2014" name="Int. J. Syst. Evol. Microbiol.">
        <title>Solimonas terrae sp. nov., isolated from soil.</title>
        <authorList>
            <person name="Kim S.J."/>
            <person name="Moon J.Y."/>
            <person name="Weon H.Y."/>
            <person name="Ahn J.H."/>
            <person name="Chen W.M."/>
            <person name="Kwon S.W."/>
        </authorList>
    </citation>
    <scope>NUCLEOTIDE SEQUENCE [LARGE SCALE GENOMIC DNA]</scope>
    <source>
        <strain evidence="6 7">KIS83-12</strain>
    </source>
</reference>
<dbReference type="PANTHER" id="PTHR43214">
    <property type="entry name" value="TWO-COMPONENT RESPONSE REGULATOR"/>
    <property type="match status" value="1"/>
</dbReference>
<dbReference type="InterPro" id="IPR001789">
    <property type="entry name" value="Sig_transdc_resp-reg_receiver"/>
</dbReference>
<dbReference type="PROSITE" id="PS50110">
    <property type="entry name" value="RESPONSE_REGULATORY"/>
    <property type="match status" value="1"/>
</dbReference>
<dbReference type="SUPFAM" id="SSF52172">
    <property type="entry name" value="CheY-like"/>
    <property type="match status" value="1"/>
</dbReference>
<evidence type="ECO:0000313" key="6">
    <source>
        <dbReference type="EMBL" id="NGY04291.1"/>
    </source>
</evidence>
<keyword evidence="1" id="KW-0597">Phosphoprotein</keyword>
<dbReference type="SMART" id="SM00421">
    <property type="entry name" value="HTH_LUXR"/>
    <property type="match status" value="1"/>
</dbReference>
<feature type="domain" description="HTH luxR-type" evidence="4">
    <location>
        <begin position="140"/>
        <end position="205"/>
    </location>
</feature>
<dbReference type="AlphaFoldDB" id="A0A6M2BPZ9"/>
<dbReference type="SUPFAM" id="SSF46894">
    <property type="entry name" value="C-terminal effector domain of the bipartite response regulators"/>
    <property type="match status" value="1"/>
</dbReference>
<dbReference type="SMART" id="SM00448">
    <property type="entry name" value="REC"/>
    <property type="match status" value="1"/>
</dbReference>
<dbReference type="GO" id="GO:0003677">
    <property type="term" value="F:DNA binding"/>
    <property type="evidence" value="ECO:0007669"/>
    <property type="project" value="UniProtKB-KW"/>
</dbReference>
<evidence type="ECO:0000313" key="7">
    <source>
        <dbReference type="Proteomes" id="UP000472676"/>
    </source>
</evidence>